<accession>Q1CXK8</accession>
<dbReference type="STRING" id="246197.MXAN_6748"/>
<keyword evidence="2" id="KW-1185">Reference proteome</keyword>
<protein>
    <submittedName>
        <fullName evidence="1">Uncharacterized protein</fullName>
    </submittedName>
</protein>
<dbReference type="EnsemblBacteria" id="ABF89238">
    <property type="protein sequence ID" value="ABF89238"/>
    <property type="gene ID" value="MXAN_6748"/>
</dbReference>
<name>Q1CXK8_MYXXD</name>
<proteinExistence type="predicted"/>
<dbReference type="EMBL" id="CP000113">
    <property type="protein sequence ID" value="ABF89238.1"/>
    <property type="molecule type" value="Genomic_DNA"/>
</dbReference>
<gene>
    <name evidence="1" type="ordered locus">MXAN_6748</name>
</gene>
<dbReference type="AlphaFoldDB" id="Q1CXK8"/>
<evidence type="ECO:0000313" key="1">
    <source>
        <dbReference type="EMBL" id="ABF89238.1"/>
    </source>
</evidence>
<dbReference type="Proteomes" id="UP000002402">
    <property type="component" value="Chromosome"/>
</dbReference>
<dbReference type="HOGENOM" id="CLU_3397541_0_0_7"/>
<evidence type="ECO:0000313" key="2">
    <source>
        <dbReference type="Proteomes" id="UP000002402"/>
    </source>
</evidence>
<organism evidence="1 2">
    <name type="scientific">Myxococcus xanthus (strain DK1622)</name>
    <dbReference type="NCBI Taxonomy" id="246197"/>
    <lineage>
        <taxon>Bacteria</taxon>
        <taxon>Pseudomonadati</taxon>
        <taxon>Myxococcota</taxon>
        <taxon>Myxococcia</taxon>
        <taxon>Myxococcales</taxon>
        <taxon>Cystobacterineae</taxon>
        <taxon>Myxococcaceae</taxon>
        <taxon>Myxococcus</taxon>
    </lineage>
</organism>
<dbReference type="KEGG" id="mxa:MXAN_6748"/>
<reference evidence="1 2" key="1">
    <citation type="journal article" date="2006" name="Proc. Natl. Acad. Sci. U.S.A.">
        <title>Evolution of sensory complexity recorded in a myxobacterial genome.</title>
        <authorList>
            <person name="Goldman B.S."/>
            <person name="Nierman W.C."/>
            <person name="Kaiser D."/>
            <person name="Slater S.C."/>
            <person name="Durkin A.S."/>
            <person name="Eisen J.A."/>
            <person name="Ronning C.M."/>
            <person name="Barbazuk W.B."/>
            <person name="Blanchard M."/>
            <person name="Field C."/>
            <person name="Halling C."/>
            <person name="Hinkle G."/>
            <person name="Iartchuk O."/>
            <person name="Kim H.S."/>
            <person name="Mackenzie C."/>
            <person name="Madupu R."/>
            <person name="Miller N."/>
            <person name="Shvartsbeyn A."/>
            <person name="Sullivan S.A."/>
            <person name="Vaudin M."/>
            <person name="Wiegand R."/>
            <person name="Kaplan H.B."/>
        </authorList>
    </citation>
    <scope>NUCLEOTIDE SEQUENCE [LARGE SCALE GENOMIC DNA]</scope>
    <source>
        <strain evidence="2">DK1622</strain>
    </source>
</reference>
<sequence length="31" mass="3490">MPLRVWAVLGPAGTDRTGKWLRELPGLDTPW</sequence>